<feature type="domain" description="Cyclic nucleotide-binding" evidence="4">
    <location>
        <begin position="24"/>
        <end position="144"/>
    </location>
</feature>
<keyword evidence="6" id="KW-1185">Reference proteome</keyword>
<dbReference type="SUPFAM" id="SSF51905">
    <property type="entry name" value="FAD/NAD(P)-binding domain"/>
    <property type="match status" value="1"/>
</dbReference>
<dbReference type="InterPro" id="IPR000595">
    <property type="entry name" value="cNMP-bd_dom"/>
</dbReference>
<gene>
    <name evidence="5" type="ORF">ACFO5W_18170</name>
</gene>
<dbReference type="Pfam" id="PF07992">
    <property type="entry name" value="Pyr_redox_2"/>
    <property type="match status" value="1"/>
</dbReference>
<dbReference type="Gene3D" id="3.50.50.60">
    <property type="entry name" value="FAD/NAD(P)-binding domain"/>
    <property type="match status" value="2"/>
</dbReference>
<keyword evidence="3" id="KW-0560">Oxidoreductase</keyword>
<dbReference type="EMBL" id="JBHSGA010000020">
    <property type="protein sequence ID" value="MFC4528576.1"/>
    <property type="molecule type" value="Genomic_DNA"/>
</dbReference>
<protein>
    <submittedName>
        <fullName evidence="5">FAD-dependent oxidoreductase</fullName>
    </submittedName>
</protein>
<dbReference type="Gene3D" id="2.60.120.10">
    <property type="entry name" value="Jelly Rolls"/>
    <property type="match status" value="1"/>
</dbReference>
<name>A0ABV9C6G0_9GAMM</name>
<proteinExistence type="predicted"/>
<organism evidence="5 6">
    <name type="scientific">Dyella halodurans</name>
    <dbReference type="NCBI Taxonomy" id="1920171"/>
    <lineage>
        <taxon>Bacteria</taxon>
        <taxon>Pseudomonadati</taxon>
        <taxon>Pseudomonadota</taxon>
        <taxon>Gammaproteobacteria</taxon>
        <taxon>Lysobacterales</taxon>
        <taxon>Rhodanobacteraceae</taxon>
        <taxon>Dyella</taxon>
    </lineage>
</organism>
<dbReference type="InterPro" id="IPR014710">
    <property type="entry name" value="RmlC-like_jellyroll"/>
</dbReference>
<dbReference type="SMART" id="SM00100">
    <property type="entry name" value="cNMP"/>
    <property type="match status" value="1"/>
</dbReference>
<dbReference type="PRINTS" id="PR00368">
    <property type="entry name" value="FADPNR"/>
</dbReference>
<dbReference type="Pfam" id="PF00027">
    <property type="entry name" value="cNMP_binding"/>
    <property type="match status" value="1"/>
</dbReference>
<reference evidence="6" key="1">
    <citation type="journal article" date="2019" name="Int. J. Syst. Evol. Microbiol.">
        <title>The Global Catalogue of Microorganisms (GCM) 10K type strain sequencing project: providing services to taxonomists for standard genome sequencing and annotation.</title>
        <authorList>
            <consortium name="The Broad Institute Genomics Platform"/>
            <consortium name="The Broad Institute Genome Sequencing Center for Infectious Disease"/>
            <person name="Wu L."/>
            <person name="Ma J."/>
        </authorList>
    </citation>
    <scope>NUCLEOTIDE SEQUENCE [LARGE SCALE GENOMIC DNA]</scope>
    <source>
        <strain evidence="6">CCM 4481</strain>
    </source>
</reference>
<evidence type="ECO:0000256" key="2">
    <source>
        <dbReference type="ARBA" id="ARBA00022630"/>
    </source>
</evidence>
<dbReference type="InterPro" id="IPR050097">
    <property type="entry name" value="Ferredoxin-NADP_redctase_2"/>
</dbReference>
<accession>A0ABV9C6G0</accession>
<dbReference type="InterPro" id="IPR036188">
    <property type="entry name" value="FAD/NAD-bd_sf"/>
</dbReference>
<dbReference type="PRINTS" id="PR00469">
    <property type="entry name" value="PNDRDTASEII"/>
</dbReference>
<sequence length="558" mass="60097">MSDQSPPPEVVYDPTDPMLRKEQMFPRLSPEMVRRIAAYGKEELVPMGTLLFERGQRGADFFLVLDGLIEIFETDKFGHANVFTIHAARQFSGEMNLFNQRSILASARAACDSKVVRVRSEDFRRMVASEADISEIIMRAFILRRVGLIRQGLGGVVLVGPGHSADTLRLERFLVRNGYPHKLIDTEVDPDADGFVACFQLRSEQLPVVICPERCFLQNPSNAELADELGLTETIDPQHVYDVVVVGAGPAGLASAVYAASEGLSTLVVEGMAPGGQAGTSSKIENYLGFPTGISGQALAGRAQAQAQKFGARLAISRQAASVDCSEQPFRLQLDDGQKVTARAVIVATGARYRKLDVPGYARFEGAGIHYAATAMEGQLCKNEEVVVVGGGNSAGQAAVFLAGIAAHVHVLVRSDGLAATMSDYLVQRIARSASITLHTRSEIIGLEGDERLRQVTWRHRDSGDLTTRPVSNMFVMIGAEPCTEWLKDCLALDNKGFVLTGRCAEGHLLESPFATTKPGIFAVGDVRSGSVKRVASSVGEGSVVVQAVHRFLAPDVG</sequence>
<dbReference type="PROSITE" id="PS50042">
    <property type="entry name" value="CNMP_BINDING_3"/>
    <property type="match status" value="1"/>
</dbReference>
<evidence type="ECO:0000256" key="1">
    <source>
        <dbReference type="ARBA" id="ARBA00004496"/>
    </source>
</evidence>
<comment type="caution">
    <text evidence="5">The sequence shown here is derived from an EMBL/GenBank/DDBJ whole genome shotgun (WGS) entry which is preliminary data.</text>
</comment>
<dbReference type="InterPro" id="IPR023753">
    <property type="entry name" value="FAD/NAD-binding_dom"/>
</dbReference>
<comment type="subcellular location">
    <subcellularLocation>
        <location evidence="1">Cytoplasm</location>
    </subcellularLocation>
</comment>
<evidence type="ECO:0000259" key="4">
    <source>
        <dbReference type="PROSITE" id="PS50042"/>
    </source>
</evidence>
<keyword evidence="2" id="KW-0285">Flavoprotein</keyword>
<dbReference type="SUPFAM" id="SSF51206">
    <property type="entry name" value="cAMP-binding domain-like"/>
    <property type="match status" value="1"/>
</dbReference>
<dbReference type="PANTHER" id="PTHR48105">
    <property type="entry name" value="THIOREDOXIN REDUCTASE 1-RELATED-RELATED"/>
    <property type="match status" value="1"/>
</dbReference>
<dbReference type="CDD" id="cd00038">
    <property type="entry name" value="CAP_ED"/>
    <property type="match status" value="1"/>
</dbReference>
<evidence type="ECO:0000256" key="3">
    <source>
        <dbReference type="ARBA" id="ARBA00023002"/>
    </source>
</evidence>
<dbReference type="RefSeq" id="WP_266148082.1">
    <property type="nucleotide sequence ID" value="NZ_CP064028.1"/>
</dbReference>
<dbReference type="Proteomes" id="UP001595961">
    <property type="component" value="Unassembled WGS sequence"/>
</dbReference>
<evidence type="ECO:0000313" key="6">
    <source>
        <dbReference type="Proteomes" id="UP001595961"/>
    </source>
</evidence>
<evidence type="ECO:0000313" key="5">
    <source>
        <dbReference type="EMBL" id="MFC4528576.1"/>
    </source>
</evidence>
<dbReference type="InterPro" id="IPR018490">
    <property type="entry name" value="cNMP-bd_dom_sf"/>
</dbReference>